<feature type="transmembrane region" description="Helical" evidence="6">
    <location>
        <begin position="273"/>
        <end position="290"/>
    </location>
</feature>
<sequence>MEKKQSKFFYGWIVVLVAFLSVGITYGTKGAYGVIQLSMLNDLGWSRTQVAGAFSANMFVYAIVVLFVGKIMDKVGVKNILAIGGVLTGLAYYLMTVIKTPTQFYLCYGLLLGVAGSCMGMVPGPTAVGRWFVKKRGRAMAITLVASPLGAAIFTMFAKGWLESIGWRGTFKIMAITSWILVIIPSLLLMKNKPEDIGLLPDGEIKIKVNQNTNSCSIDDEEWTYKKIFCSPKAWALILAYFLFGGNGLAQQIHQVPHLINNGLTETQATDALAMNMFLSMFSMLIWPTISDFIDRKKALCISLILQIIGTIVLMNANTPVMAYVFVFIMGLSYMGAFGLFSSLTADLFGRKSLGTLNGVMATSASIGSAVAIYFGGYIYDVTKSYTILWSICIGGLVLATLFTIFLIKSTATDKSSNMIVNGGK</sequence>
<dbReference type="InterPro" id="IPR036259">
    <property type="entry name" value="MFS_trans_sf"/>
</dbReference>
<proteinExistence type="predicted"/>
<feature type="transmembrane region" description="Helical" evidence="6">
    <location>
        <begin position="48"/>
        <end position="68"/>
    </location>
</feature>
<name>A0ABT4DD79_9CLOT</name>
<evidence type="ECO:0000259" key="7">
    <source>
        <dbReference type="PROSITE" id="PS50850"/>
    </source>
</evidence>
<organism evidence="8 9">
    <name type="scientific">Clostridium brassicae</name>
    <dbReference type="NCBI Taxonomy" id="2999072"/>
    <lineage>
        <taxon>Bacteria</taxon>
        <taxon>Bacillati</taxon>
        <taxon>Bacillota</taxon>
        <taxon>Clostridia</taxon>
        <taxon>Eubacteriales</taxon>
        <taxon>Clostridiaceae</taxon>
        <taxon>Clostridium</taxon>
    </lineage>
</organism>
<evidence type="ECO:0000256" key="4">
    <source>
        <dbReference type="ARBA" id="ARBA00022989"/>
    </source>
</evidence>
<dbReference type="Pfam" id="PF07690">
    <property type="entry name" value="MFS_1"/>
    <property type="match status" value="2"/>
</dbReference>
<protein>
    <submittedName>
        <fullName evidence="8">MFS transporter</fullName>
    </submittedName>
</protein>
<dbReference type="RefSeq" id="WP_268062580.1">
    <property type="nucleotide sequence ID" value="NZ_JAPQFJ010000021.1"/>
</dbReference>
<keyword evidence="2" id="KW-0813">Transport</keyword>
<reference evidence="8" key="1">
    <citation type="submission" date="2022-12" db="EMBL/GenBank/DDBJ databases">
        <title>Clostridium sp. nov., isolated from industrial wastewater.</title>
        <authorList>
            <person name="Jiayan W."/>
        </authorList>
    </citation>
    <scope>NUCLEOTIDE SEQUENCE</scope>
    <source>
        <strain evidence="8">ZC22-4</strain>
    </source>
</reference>
<evidence type="ECO:0000256" key="3">
    <source>
        <dbReference type="ARBA" id="ARBA00022692"/>
    </source>
</evidence>
<dbReference type="Gene3D" id="1.20.1250.20">
    <property type="entry name" value="MFS general substrate transporter like domains"/>
    <property type="match status" value="2"/>
</dbReference>
<feature type="transmembrane region" description="Helical" evidence="6">
    <location>
        <begin position="9"/>
        <end position="28"/>
    </location>
</feature>
<feature type="transmembrane region" description="Helical" evidence="6">
    <location>
        <begin position="170"/>
        <end position="190"/>
    </location>
</feature>
<feature type="transmembrane region" description="Helical" evidence="6">
    <location>
        <begin position="323"/>
        <end position="344"/>
    </location>
</feature>
<comment type="caution">
    <text evidence="8">The sequence shown here is derived from an EMBL/GenBank/DDBJ whole genome shotgun (WGS) entry which is preliminary data.</text>
</comment>
<evidence type="ECO:0000313" key="9">
    <source>
        <dbReference type="Proteomes" id="UP001144612"/>
    </source>
</evidence>
<evidence type="ECO:0000313" key="8">
    <source>
        <dbReference type="EMBL" id="MCY6960143.1"/>
    </source>
</evidence>
<keyword evidence="5 6" id="KW-0472">Membrane</keyword>
<dbReference type="InterPro" id="IPR050327">
    <property type="entry name" value="Proton-linked_MCT"/>
</dbReference>
<feature type="domain" description="Major facilitator superfamily (MFS) profile" evidence="7">
    <location>
        <begin position="7"/>
        <end position="412"/>
    </location>
</feature>
<keyword evidence="3 6" id="KW-0812">Transmembrane</keyword>
<feature type="transmembrane region" description="Helical" evidence="6">
    <location>
        <begin position="80"/>
        <end position="98"/>
    </location>
</feature>
<feature type="transmembrane region" description="Helical" evidence="6">
    <location>
        <begin position="139"/>
        <end position="158"/>
    </location>
</feature>
<dbReference type="CDD" id="cd17355">
    <property type="entry name" value="MFS_YcxA_like"/>
    <property type="match status" value="1"/>
</dbReference>
<dbReference type="InterPro" id="IPR020846">
    <property type="entry name" value="MFS_dom"/>
</dbReference>
<feature type="transmembrane region" description="Helical" evidence="6">
    <location>
        <begin position="110"/>
        <end position="132"/>
    </location>
</feature>
<feature type="transmembrane region" description="Helical" evidence="6">
    <location>
        <begin position="299"/>
        <end position="317"/>
    </location>
</feature>
<dbReference type="InterPro" id="IPR005829">
    <property type="entry name" value="Sugar_transporter_CS"/>
</dbReference>
<feature type="transmembrane region" description="Helical" evidence="6">
    <location>
        <begin position="386"/>
        <end position="408"/>
    </location>
</feature>
<accession>A0ABT4DD79</accession>
<feature type="transmembrane region" description="Helical" evidence="6">
    <location>
        <begin position="234"/>
        <end position="253"/>
    </location>
</feature>
<feature type="transmembrane region" description="Helical" evidence="6">
    <location>
        <begin position="356"/>
        <end position="380"/>
    </location>
</feature>
<dbReference type="EMBL" id="JAPQFJ010000021">
    <property type="protein sequence ID" value="MCY6960143.1"/>
    <property type="molecule type" value="Genomic_DNA"/>
</dbReference>
<dbReference type="PANTHER" id="PTHR11360:SF284">
    <property type="entry name" value="EG:103B4.3 PROTEIN-RELATED"/>
    <property type="match status" value="1"/>
</dbReference>
<comment type="subcellular location">
    <subcellularLocation>
        <location evidence="1">Cell membrane</location>
        <topology evidence="1">Multi-pass membrane protein</topology>
    </subcellularLocation>
</comment>
<evidence type="ECO:0000256" key="5">
    <source>
        <dbReference type="ARBA" id="ARBA00023136"/>
    </source>
</evidence>
<dbReference type="PROSITE" id="PS50850">
    <property type="entry name" value="MFS"/>
    <property type="match status" value="1"/>
</dbReference>
<evidence type="ECO:0000256" key="6">
    <source>
        <dbReference type="SAM" id="Phobius"/>
    </source>
</evidence>
<keyword evidence="9" id="KW-1185">Reference proteome</keyword>
<dbReference type="Proteomes" id="UP001144612">
    <property type="component" value="Unassembled WGS sequence"/>
</dbReference>
<dbReference type="PROSITE" id="PS00216">
    <property type="entry name" value="SUGAR_TRANSPORT_1"/>
    <property type="match status" value="1"/>
</dbReference>
<evidence type="ECO:0000256" key="1">
    <source>
        <dbReference type="ARBA" id="ARBA00004651"/>
    </source>
</evidence>
<dbReference type="InterPro" id="IPR011701">
    <property type="entry name" value="MFS"/>
</dbReference>
<keyword evidence="4 6" id="KW-1133">Transmembrane helix</keyword>
<dbReference type="PANTHER" id="PTHR11360">
    <property type="entry name" value="MONOCARBOXYLATE TRANSPORTER"/>
    <property type="match status" value="1"/>
</dbReference>
<evidence type="ECO:0000256" key="2">
    <source>
        <dbReference type="ARBA" id="ARBA00022448"/>
    </source>
</evidence>
<dbReference type="SUPFAM" id="SSF103473">
    <property type="entry name" value="MFS general substrate transporter"/>
    <property type="match status" value="1"/>
</dbReference>
<gene>
    <name evidence="8" type="ORF">OW729_16110</name>
</gene>